<name>A0A2P6AT63_9GAMM</name>
<evidence type="ECO:0000256" key="2">
    <source>
        <dbReference type="HAMAP-Rule" id="MF_01477"/>
    </source>
</evidence>
<dbReference type="GO" id="GO:0090071">
    <property type="term" value="P:negative regulation of ribosome biogenesis"/>
    <property type="evidence" value="ECO:0007669"/>
    <property type="project" value="UniProtKB-UniRule"/>
</dbReference>
<keyword evidence="2" id="KW-0810">Translation regulation</keyword>
<dbReference type="InterPro" id="IPR004394">
    <property type="entry name" value="Iojap/RsfS/C7orf30"/>
</dbReference>
<dbReference type="Proteomes" id="UP000243900">
    <property type="component" value="Unassembled WGS sequence"/>
</dbReference>
<keyword evidence="2" id="KW-0678">Repressor</keyword>
<reference evidence="4" key="1">
    <citation type="submission" date="2018-02" db="EMBL/GenBank/DDBJ databases">
        <title>Genome sequencing of Solimonas sp. HR-BB.</title>
        <authorList>
            <person name="Lee Y."/>
            <person name="Jeon C.O."/>
        </authorList>
    </citation>
    <scope>NUCLEOTIDE SEQUENCE [LARGE SCALE GENOMIC DNA]</scope>
    <source>
        <strain evidence="4">HR-E</strain>
    </source>
</reference>
<dbReference type="GO" id="GO:0042256">
    <property type="term" value="P:cytosolic ribosome assembly"/>
    <property type="evidence" value="ECO:0007669"/>
    <property type="project" value="UniProtKB-UniRule"/>
</dbReference>
<evidence type="ECO:0000313" key="3">
    <source>
        <dbReference type="EMBL" id="PQA44793.1"/>
    </source>
</evidence>
<dbReference type="PANTHER" id="PTHR21043:SF0">
    <property type="entry name" value="MITOCHONDRIAL ASSEMBLY OF RIBOSOMAL LARGE SUBUNIT PROTEIN 1"/>
    <property type="match status" value="1"/>
</dbReference>
<dbReference type="EMBL" id="PTQZ01000080">
    <property type="protein sequence ID" value="PQA44793.1"/>
    <property type="molecule type" value="Genomic_DNA"/>
</dbReference>
<dbReference type="GO" id="GO:0017148">
    <property type="term" value="P:negative regulation of translation"/>
    <property type="evidence" value="ECO:0007669"/>
    <property type="project" value="UniProtKB-UniRule"/>
</dbReference>
<comment type="subunit">
    <text evidence="2">Interacts with ribosomal protein uL14 (rplN).</text>
</comment>
<dbReference type="Pfam" id="PF02410">
    <property type="entry name" value="RsfS"/>
    <property type="match status" value="1"/>
</dbReference>
<evidence type="ECO:0000256" key="1">
    <source>
        <dbReference type="ARBA" id="ARBA00010574"/>
    </source>
</evidence>
<sequence>MTALDADTQRLQDTALNALADLKAQHVTILDVRPLTSMADVMIIASGTSTRHVRALADEVQEKAKAAGFRPVGVEGEREGEWVLIDLAGVIVHVMLPATRVFYDLERLWTVQGAATPAGASH</sequence>
<protein>
    <recommendedName>
        <fullName evidence="2">Ribosomal silencing factor RsfS</fullName>
    </recommendedName>
</protein>
<gene>
    <name evidence="2 3" type="primary">rsfS</name>
    <name evidence="3" type="ORF">C5O18_04715</name>
</gene>
<dbReference type="HAMAP" id="MF_01477">
    <property type="entry name" value="Iojap_RsfS"/>
    <property type="match status" value="1"/>
</dbReference>
<dbReference type="PANTHER" id="PTHR21043">
    <property type="entry name" value="IOJAP SUPERFAMILY ORTHOLOG"/>
    <property type="match status" value="1"/>
</dbReference>
<keyword evidence="2" id="KW-0963">Cytoplasm</keyword>
<dbReference type="InterPro" id="IPR043519">
    <property type="entry name" value="NT_sf"/>
</dbReference>
<dbReference type="RefSeq" id="WP_105191906.1">
    <property type="nucleotide sequence ID" value="NZ_PTQZ01000080.1"/>
</dbReference>
<proteinExistence type="inferred from homology"/>
<organism evidence="3 4">
    <name type="scientific">Amnimonas aquatica</name>
    <dbReference type="NCBI Taxonomy" id="2094561"/>
    <lineage>
        <taxon>Bacteria</taxon>
        <taxon>Pseudomonadati</taxon>
        <taxon>Pseudomonadota</taxon>
        <taxon>Gammaproteobacteria</taxon>
        <taxon>Moraxellales</taxon>
        <taxon>Moraxellaceae</taxon>
        <taxon>Amnimonas</taxon>
    </lineage>
</organism>
<comment type="similarity">
    <text evidence="1 2">Belongs to the Iojap/RsfS family.</text>
</comment>
<accession>A0A2P6AT63</accession>
<dbReference type="OrthoDB" id="9793681at2"/>
<evidence type="ECO:0000313" key="4">
    <source>
        <dbReference type="Proteomes" id="UP000243900"/>
    </source>
</evidence>
<comment type="caution">
    <text evidence="3">The sequence shown here is derived from an EMBL/GenBank/DDBJ whole genome shotgun (WGS) entry which is preliminary data.</text>
</comment>
<dbReference type="SUPFAM" id="SSF81301">
    <property type="entry name" value="Nucleotidyltransferase"/>
    <property type="match status" value="1"/>
</dbReference>
<dbReference type="AlphaFoldDB" id="A0A2P6AT63"/>
<keyword evidence="4" id="KW-1185">Reference proteome</keyword>
<comment type="subcellular location">
    <subcellularLocation>
        <location evidence="2">Cytoplasm</location>
    </subcellularLocation>
</comment>
<dbReference type="GO" id="GO:0043023">
    <property type="term" value="F:ribosomal large subunit binding"/>
    <property type="evidence" value="ECO:0007669"/>
    <property type="project" value="TreeGrafter"/>
</dbReference>
<comment type="function">
    <text evidence="2">Functions as a ribosomal silencing factor. Interacts with ribosomal protein uL14 (rplN), blocking formation of intersubunit bridge B8. Prevents association of the 30S and 50S ribosomal subunits and the formation of functional ribosomes, thus repressing translation.</text>
</comment>
<dbReference type="Gene3D" id="3.30.460.10">
    <property type="entry name" value="Beta Polymerase, domain 2"/>
    <property type="match status" value="1"/>
</dbReference>
<dbReference type="NCBIfam" id="TIGR00090">
    <property type="entry name" value="rsfS_iojap_ybeB"/>
    <property type="match status" value="1"/>
</dbReference>
<dbReference type="GO" id="GO:0005737">
    <property type="term" value="C:cytoplasm"/>
    <property type="evidence" value="ECO:0007669"/>
    <property type="project" value="UniProtKB-SubCell"/>
</dbReference>